<evidence type="ECO:0000256" key="2">
    <source>
        <dbReference type="ARBA" id="ARBA00022723"/>
    </source>
</evidence>
<sequence>MGFAGFKARMQSGERLLGTFVKTPSVEVVEVLAKSGLDFICLDAEHAAWDRMRMDACLAVARALDLPTLVRVTSGGADDILKAMDAGAVGIVVPHVDSPEKARAVAKAARFGHGGRGFAGSTRWAGYATRPMGDILEQSKSETVVIVQIEEPEAVDEIDGIAGAQGVDAVFIGPADLTVSYGESSVDNDQLKDAMQRVGDAARRAGVGFVTWVPNAAAAKAWESYGFTMFVMGSEHSWMLAGAKAAVADMRKE</sequence>
<keyword evidence="2" id="KW-0479">Metal-binding</keyword>
<evidence type="ECO:0000313" key="5">
    <source>
        <dbReference type="EMBL" id="SHF77931.1"/>
    </source>
</evidence>
<dbReference type="OrthoDB" id="9802624at2"/>
<name>A0A1M5EFU0_9RHOB</name>
<evidence type="ECO:0000259" key="4">
    <source>
        <dbReference type="Pfam" id="PF03328"/>
    </source>
</evidence>
<dbReference type="GO" id="GO:0046872">
    <property type="term" value="F:metal ion binding"/>
    <property type="evidence" value="ECO:0007669"/>
    <property type="project" value="UniProtKB-KW"/>
</dbReference>
<evidence type="ECO:0000313" key="6">
    <source>
        <dbReference type="Proteomes" id="UP000184144"/>
    </source>
</evidence>
<evidence type="ECO:0000256" key="1">
    <source>
        <dbReference type="ARBA" id="ARBA00005568"/>
    </source>
</evidence>
<organism evidence="5 6">
    <name type="scientific">Litoreibacter ascidiaceicola</name>
    <dbReference type="NCBI Taxonomy" id="1486859"/>
    <lineage>
        <taxon>Bacteria</taxon>
        <taxon>Pseudomonadati</taxon>
        <taxon>Pseudomonadota</taxon>
        <taxon>Alphaproteobacteria</taxon>
        <taxon>Rhodobacterales</taxon>
        <taxon>Roseobacteraceae</taxon>
        <taxon>Litoreibacter</taxon>
    </lineage>
</organism>
<feature type="domain" description="HpcH/HpaI aldolase/citrate lyase" evidence="4">
    <location>
        <begin position="18"/>
        <end position="235"/>
    </location>
</feature>
<dbReference type="GO" id="GO:0016832">
    <property type="term" value="F:aldehyde-lyase activity"/>
    <property type="evidence" value="ECO:0007669"/>
    <property type="project" value="TreeGrafter"/>
</dbReference>
<keyword evidence="6" id="KW-1185">Reference proteome</keyword>
<dbReference type="EMBL" id="FQUV01000012">
    <property type="protein sequence ID" value="SHF77931.1"/>
    <property type="molecule type" value="Genomic_DNA"/>
</dbReference>
<dbReference type="PANTHER" id="PTHR30502:SF0">
    <property type="entry name" value="PHOSPHOENOLPYRUVATE CARBOXYLASE FAMILY PROTEIN"/>
    <property type="match status" value="1"/>
</dbReference>
<dbReference type="AlphaFoldDB" id="A0A1M5EFU0"/>
<dbReference type="InterPro" id="IPR015813">
    <property type="entry name" value="Pyrv/PenolPyrv_kinase-like_dom"/>
</dbReference>
<comment type="similarity">
    <text evidence="1">Belongs to the HpcH/HpaI aldolase family.</text>
</comment>
<dbReference type="InterPro" id="IPR050251">
    <property type="entry name" value="HpcH-HpaI_aldolase"/>
</dbReference>
<proteinExistence type="inferred from homology"/>
<evidence type="ECO:0000256" key="3">
    <source>
        <dbReference type="ARBA" id="ARBA00023239"/>
    </source>
</evidence>
<accession>A0A1M5EFU0</accession>
<gene>
    <name evidence="5" type="ORF">SAMN05444273_11232</name>
</gene>
<dbReference type="Proteomes" id="UP000184144">
    <property type="component" value="Unassembled WGS sequence"/>
</dbReference>
<dbReference type="InterPro" id="IPR005000">
    <property type="entry name" value="Aldolase/citrate-lyase_domain"/>
</dbReference>
<reference evidence="6" key="1">
    <citation type="submission" date="2016-11" db="EMBL/GenBank/DDBJ databases">
        <authorList>
            <person name="Varghese N."/>
            <person name="Submissions S."/>
        </authorList>
    </citation>
    <scope>NUCLEOTIDE SEQUENCE [LARGE SCALE GENOMIC DNA]</scope>
    <source>
        <strain evidence="6">DSM 100566</strain>
    </source>
</reference>
<protein>
    <submittedName>
        <fullName evidence="5">2-keto-3-deoxy-L-rhamnonate aldolase RhmA</fullName>
    </submittedName>
</protein>
<dbReference type="GO" id="GO:0005737">
    <property type="term" value="C:cytoplasm"/>
    <property type="evidence" value="ECO:0007669"/>
    <property type="project" value="TreeGrafter"/>
</dbReference>
<dbReference type="STRING" id="1486859.SAMN05444273_11232"/>
<dbReference type="InterPro" id="IPR040442">
    <property type="entry name" value="Pyrv_kinase-like_dom_sf"/>
</dbReference>
<dbReference type="Pfam" id="PF03328">
    <property type="entry name" value="HpcH_HpaI"/>
    <property type="match status" value="1"/>
</dbReference>
<dbReference type="SUPFAM" id="SSF51621">
    <property type="entry name" value="Phosphoenolpyruvate/pyruvate domain"/>
    <property type="match status" value="1"/>
</dbReference>
<keyword evidence="3" id="KW-0456">Lyase</keyword>
<dbReference type="PANTHER" id="PTHR30502">
    <property type="entry name" value="2-KETO-3-DEOXY-L-RHAMNONATE ALDOLASE"/>
    <property type="match status" value="1"/>
</dbReference>
<dbReference type="Gene3D" id="3.20.20.60">
    <property type="entry name" value="Phosphoenolpyruvate-binding domains"/>
    <property type="match status" value="1"/>
</dbReference>